<dbReference type="PANTHER" id="PTHR43773">
    <property type="entry name" value="MAGNESIUM TRANSPORTER MGTE"/>
    <property type="match status" value="1"/>
</dbReference>
<dbReference type="Proteomes" id="UP000253517">
    <property type="component" value="Unassembled WGS sequence"/>
</dbReference>
<dbReference type="InterPro" id="IPR006668">
    <property type="entry name" value="Mg_transptr_MgtE_intracell_dom"/>
</dbReference>
<keyword evidence="8" id="KW-0129">CBS domain</keyword>
<dbReference type="PROSITE" id="PS51371">
    <property type="entry name" value="CBS"/>
    <property type="match status" value="2"/>
</dbReference>
<dbReference type="SMART" id="SM00924">
    <property type="entry name" value="MgtE_N"/>
    <property type="match status" value="1"/>
</dbReference>
<evidence type="ECO:0000259" key="10">
    <source>
        <dbReference type="PROSITE" id="PS51371"/>
    </source>
</evidence>
<keyword evidence="9" id="KW-0479">Metal-binding</keyword>
<feature type="transmembrane region" description="Helical" evidence="9">
    <location>
        <begin position="359"/>
        <end position="380"/>
    </location>
</feature>
<keyword evidence="3 9" id="KW-0813">Transport</keyword>
<evidence type="ECO:0000256" key="8">
    <source>
        <dbReference type="PROSITE-ProRule" id="PRU00703"/>
    </source>
</evidence>
<evidence type="ECO:0000256" key="9">
    <source>
        <dbReference type="RuleBase" id="RU362011"/>
    </source>
</evidence>
<dbReference type="InterPro" id="IPR006669">
    <property type="entry name" value="MgtE_transporter"/>
</dbReference>
<dbReference type="NCBIfam" id="TIGR00400">
    <property type="entry name" value="mgtE"/>
    <property type="match status" value="1"/>
</dbReference>
<dbReference type="InterPro" id="IPR006667">
    <property type="entry name" value="SLC41_membr_dom"/>
</dbReference>
<dbReference type="AlphaFoldDB" id="A0A369A2Q5"/>
<evidence type="ECO:0000256" key="6">
    <source>
        <dbReference type="ARBA" id="ARBA00022989"/>
    </source>
</evidence>
<evidence type="ECO:0000256" key="4">
    <source>
        <dbReference type="ARBA" id="ARBA00022692"/>
    </source>
</evidence>
<feature type="domain" description="CBS" evidence="10">
    <location>
        <begin position="206"/>
        <end position="262"/>
    </location>
</feature>
<feature type="transmembrane region" description="Helical" evidence="9">
    <location>
        <begin position="317"/>
        <end position="339"/>
    </location>
</feature>
<sequence length="447" mass="49728">MQTKKLNQTTVDRIAEFLERRATESVLAELEDFHPEDIAELLERLDLPYAKLLLYALPEEKAAEVIVNLDEERRAELLQDYSVRELAQEVIENLDSDDAADIISELPQERIHEVLQNLEDPDQAREIADLLSYEEDTAGSIMAKELVKVNASWKLMRCLREMRRQAEKVEQVHAIYVVDDEDRLLGTLSLKKLLTTSTKTPVAEVYDRKVISVTTDVHVEEVARLMRKYDLVVIPVVDKDGKLVGRITFDDVMDVMQEEAERDYQMASGLTQDVESDDSIFALSRARLPWLLIGMLGGVISSRVVDYFDISQYPEMAAFMPLIAATGGNVGVQSAALVVQSLANDSFNESIIKKLLKDLGVGLVTATVCASLMFAVTAALGKPFNLSITVSLALISVIVFAAMFGTFVPLTLNKFKIDPAVATGPFVTTTNDVIGLFIYFSVAKLIM</sequence>
<dbReference type="PANTHER" id="PTHR43773:SF1">
    <property type="entry name" value="MAGNESIUM TRANSPORTER MGTE"/>
    <property type="match status" value="1"/>
</dbReference>
<dbReference type="SUPFAM" id="SSF158791">
    <property type="entry name" value="MgtE N-terminal domain-like"/>
    <property type="match status" value="1"/>
</dbReference>
<evidence type="ECO:0000256" key="3">
    <source>
        <dbReference type="ARBA" id="ARBA00022448"/>
    </source>
</evidence>
<dbReference type="GO" id="GO:0015095">
    <property type="term" value="F:magnesium ion transmembrane transporter activity"/>
    <property type="evidence" value="ECO:0007669"/>
    <property type="project" value="UniProtKB-UniRule"/>
</dbReference>
<gene>
    <name evidence="11" type="ORF">DES35_104107</name>
</gene>
<evidence type="ECO:0000256" key="2">
    <source>
        <dbReference type="ARBA" id="ARBA00009749"/>
    </source>
</evidence>
<dbReference type="Pfam" id="PF00571">
    <property type="entry name" value="CBS"/>
    <property type="match status" value="2"/>
</dbReference>
<dbReference type="Gene3D" id="1.25.60.10">
    <property type="entry name" value="MgtE N-terminal domain-like"/>
    <property type="match status" value="1"/>
</dbReference>
<dbReference type="GO" id="GO:0046872">
    <property type="term" value="F:metal ion binding"/>
    <property type="evidence" value="ECO:0007669"/>
    <property type="project" value="UniProtKB-KW"/>
</dbReference>
<dbReference type="InterPro" id="IPR046342">
    <property type="entry name" value="CBS_dom_sf"/>
</dbReference>
<proteinExistence type="inferred from homology"/>
<comment type="similarity">
    <text evidence="2 9">Belongs to the SLC41A transporter family.</text>
</comment>
<keyword evidence="5 9" id="KW-0460">Magnesium</keyword>
<feature type="transmembrane region" description="Helical" evidence="9">
    <location>
        <begin position="386"/>
        <end position="408"/>
    </location>
</feature>
<evidence type="ECO:0000313" key="12">
    <source>
        <dbReference type="Proteomes" id="UP000253517"/>
    </source>
</evidence>
<dbReference type="SUPFAM" id="SSF161093">
    <property type="entry name" value="MgtE membrane domain-like"/>
    <property type="match status" value="1"/>
</dbReference>
<comment type="subunit">
    <text evidence="9">Homodimer.</text>
</comment>
<evidence type="ECO:0000313" key="11">
    <source>
        <dbReference type="EMBL" id="RCX02347.1"/>
    </source>
</evidence>
<comment type="function">
    <text evidence="9">Acts as a magnesium transporter.</text>
</comment>
<evidence type="ECO:0000256" key="5">
    <source>
        <dbReference type="ARBA" id="ARBA00022842"/>
    </source>
</evidence>
<evidence type="ECO:0000256" key="7">
    <source>
        <dbReference type="ARBA" id="ARBA00023136"/>
    </source>
</evidence>
<dbReference type="SMART" id="SM00116">
    <property type="entry name" value="CBS"/>
    <property type="match status" value="2"/>
</dbReference>
<comment type="subcellular location">
    <subcellularLocation>
        <location evidence="9">Cell membrane</location>
        <topology evidence="9">Multi-pass membrane protein</topology>
    </subcellularLocation>
    <subcellularLocation>
        <location evidence="1">Membrane</location>
        <topology evidence="1">Multi-pass membrane protein</topology>
    </subcellularLocation>
</comment>
<keyword evidence="9" id="KW-1003">Cell membrane</keyword>
<dbReference type="InterPro" id="IPR036739">
    <property type="entry name" value="SLC41_membr_dom_sf"/>
</dbReference>
<evidence type="ECO:0000256" key="1">
    <source>
        <dbReference type="ARBA" id="ARBA00004141"/>
    </source>
</evidence>
<keyword evidence="6 9" id="KW-1133">Transmembrane helix</keyword>
<organism evidence="11 12">
    <name type="scientific">Schleiferia thermophila</name>
    <dbReference type="NCBI Taxonomy" id="884107"/>
    <lineage>
        <taxon>Bacteria</taxon>
        <taxon>Pseudomonadati</taxon>
        <taxon>Bacteroidota</taxon>
        <taxon>Flavobacteriia</taxon>
        <taxon>Flavobacteriales</taxon>
        <taxon>Schleiferiaceae</taxon>
        <taxon>Schleiferia</taxon>
    </lineage>
</organism>
<protein>
    <recommendedName>
        <fullName evidence="9">Magnesium transporter MgtE</fullName>
    </recommendedName>
</protein>
<dbReference type="CDD" id="cd04606">
    <property type="entry name" value="CBS_pair_Mg_transporter"/>
    <property type="match status" value="1"/>
</dbReference>
<accession>A0A369A2Q5</accession>
<reference evidence="11 12" key="1">
    <citation type="submission" date="2018-07" db="EMBL/GenBank/DDBJ databases">
        <title>Genomic Encyclopedia of Type Strains, Phase IV (KMG-IV): sequencing the most valuable type-strain genomes for metagenomic binning, comparative biology and taxonomic classification.</title>
        <authorList>
            <person name="Goeker M."/>
        </authorList>
    </citation>
    <scope>NUCLEOTIDE SEQUENCE [LARGE SCALE GENOMIC DNA]</scope>
    <source>
        <strain evidence="11 12">DSM 21410</strain>
    </source>
</reference>
<feature type="transmembrane region" description="Helical" evidence="9">
    <location>
        <begin position="420"/>
        <end position="442"/>
    </location>
</feature>
<keyword evidence="12" id="KW-1185">Reference proteome</keyword>
<feature type="transmembrane region" description="Helical" evidence="9">
    <location>
        <begin position="288"/>
        <end position="305"/>
    </location>
</feature>
<dbReference type="InterPro" id="IPR038076">
    <property type="entry name" value="MgtE_N_sf"/>
</dbReference>
<comment type="caution">
    <text evidence="11">The sequence shown here is derived from an EMBL/GenBank/DDBJ whole genome shotgun (WGS) entry which is preliminary data.</text>
</comment>
<dbReference type="GO" id="GO:0005886">
    <property type="term" value="C:plasma membrane"/>
    <property type="evidence" value="ECO:0007669"/>
    <property type="project" value="UniProtKB-SubCell"/>
</dbReference>
<dbReference type="Pfam" id="PF03448">
    <property type="entry name" value="MgtE_N"/>
    <property type="match status" value="1"/>
</dbReference>
<name>A0A369A2Q5_9FLAO</name>
<feature type="domain" description="CBS" evidence="10">
    <location>
        <begin position="142"/>
        <end position="204"/>
    </location>
</feature>
<keyword evidence="4 9" id="KW-0812">Transmembrane</keyword>
<dbReference type="Pfam" id="PF01769">
    <property type="entry name" value="MgtE"/>
    <property type="match status" value="1"/>
</dbReference>
<dbReference type="RefSeq" id="WP_037358964.1">
    <property type="nucleotide sequence ID" value="NZ_BHZF01000005.1"/>
</dbReference>
<dbReference type="EMBL" id="QPJS01000004">
    <property type="protein sequence ID" value="RCX02347.1"/>
    <property type="molecule type" value="Genomic_DNA"/>
</dbReference>
<keyword evidence="7 9" id="KW-0472">Membrane</keyword>
<dbReference type="InterPro" id="IPR000644">
    <property type="entry name" value="CBS_dom"/>
</dbReference>
<dbReference type="Gene3D" id="3.10.580.10">
    <property type="entry name" value="CBS-domain"/>
    <property type="match status" value="1"/>
</dbReference>
<dbReference type="Gene3D" id="1.10.357.20">
    <property type="entry name" value="SLC41 divalent cation transporters, integral membrane domain"/>
    <property type="match status" value="1"/>
</dbReference>
<dbReference type="SUPFAM" id="SSF54631">
    <property type="entry name" value="CBS-domain pair"/>
    <property type="match status" value="1"/>
</dbReference>